<accession>A0AAW9R4N5</accession>
<keyword evidence="2" id="KW-1185">Reference proteome</keyword>
<dbReference type="PIRSF" id="PIRSF015283">
    <property type="entry name" value="Regulatory_RpfE"/>
    <property type="match status" value="1"/>
</dbReference>
<dbReference type="InterPro" id="IPR016631">
    <property type="entry name" value="Regulatory_RpfE"/>
</dbReference>
<sequence length="313" mass="34919">MSRPDPTDALLWLPPWAVLREQVRPPMVLHRLACRADEEPVEVGEAARIARAFDILPRGLPVAALTRQLDAGDAAGCTWLRADPGFVRADMATVRLYACGEMDVSPEECEALLAPLKPLFGDEGLPISAPVPSRWYLCLPPDARLPDFDPPLEVIGDDLFAHMPEGDAGRRWRRLMNEAQVILHNHEVNARRAAAGKLPVNTLWFWGASRLPDHVRSARAQVRSGDVLLRALAQRAGVEPSTDPEVATLPPAALVDLREVRDAALLEEHWIAPLVAQVRRGALDELRLDFGDGHLLRWRAAHRWRVWRRHLPA</sequence>
<evidence type="ECO:0000313" key="2">
    <source>
        <dbReference type="Proteomes" id="UP001364472"/>
    </source>
</evidence>
<organism evidence="1 2">
    <name type="scientific">Denitratimonas tolerans</name>
    <dbReference type="NCBI Taxonomy" id="1338420"/>
    <lineage>
        <taxon>Bacteria</taxon>
        <taxon>Pseudomonadati</taxon>
        <taxon>Pseudomonadota</taxon>
        <taxon>Gammaproteobacteria</taxon>
        <taxon>Lysobacterales</taxon>
        <taxon>Lysobacteraceae</taxon>
        <taxon>Denitratimonas</taxon>
    </lineage>
</organism>
<name>A0AAW9R4N5_9GAMM</name>
<evidence type="ECO:0000313" key="1">
    <source>
        <dbReference type="EMBL" id="MEJ1249031.1"/>
    </source>
</evidence>
<dbReference type="AlphaFoldDB" id="A0AAW9R4N5"/>
<comment type="caution">
    <text evidence="1">The sequence shown here is derived from an EMBL/GenBank/DDBJ whole genome shotgun (WGS) entry which is preliminary data.</text>
</comment>
<gene>
    <name evidence="1" type="ORF">WB794_04995</name>
</gene>
<reference evidence="1 2" key="1">
    <citation type="journal article" date="2016" name="Antonie Van Leeuwenhoek">
        <title>Denitratimonas tolerans gen. nov., sp. nov., a denitrifying bacterium isolated from a bioreactor for tannery wastewater treatment.</title>
        <authorList>
            <person name="Han S.I."/>
            <person name="Kim J.O."/>
            <person name="Lee Y.R."/>
            <person name="Ekpeghere K.I."/>
            <person name="Koh S.C."/>
            <person name="Whang K.S."/>
        </authorList>
    </citation>
    <scope>NUCLEOTIDE SEQUENCE [LARGE SCALE GENOMIC DNA]</scope>
    <source>
        <strain evidence="1 2">KACC 17565</strain>
    </source>
</reference>
<dbReference type="EMBL" id="JBBDHC010000005">
    <property type="protein sequence ID" value="MEJ1249031.1"/>
    <property type="molecule type" value="Genomic_DNA"/>
</dbReference>
<proteinExistence type="predicted"/>
<dbReference type="Proteomes" id="UP001364472">
    <property type="component" value="Unassembled WGS sequence"/>
</dbReference>
<protein>
    <submittedName>
        <fullName evidence="1">Phosphoglycerate mutase</fullName>
    </submittedName>
</protein>